<feature type="active site" evidence="11">
    <location>
        <position position="267"/>
    </location>
</feature>
<dbReference type="Pfam" id="PF00589">
    <property type="entry name" value="Phage_integrase"/>
    <property type="match status" value="1"/>
</dbReference>
<comment type="similarity">
    <text evidence="2 11">Belongs to the 'phage' integrase family. XerD subfamily.</text>
</comment>
<dbReference type="InterPro" id="IPR011932">
    <property type="entry name" value="Recomb_XerD"/>
</dbReference>
<dbReference type="GO" id="GO:0005737">
    <property type="term" value="C:cytoplasm"/>
    <property type="evidence" value="ECO:0007669"/>
    <property type="project" value="UniProtKB-SubCell"/>
</dbReference>
<evidence type="ECO:0000256" key="2">
    <source>
        <dbReference type="ARBA" id="ARBA00010450"/>
    </source>
</evidence>
<dbReference type="PROSITE" id="PS51898">
    <property type="entry name" value="TYR_RECOMBINASE"/>
    <property type="match status" value="1"/>
</dbReference>
<proteinExistence type="inferred from homology"/>
<feature type="active site" evidence="11">
    <location>
        <position position="244"/>
    </location>
</feature>
<dbReference type="InterPro" id="IPR023009">
    <property type="entry name" value="Tyrosine_recombinase_XerC/XerD"/>
</dbReference>
<comment type="subunit">
    <text evidence="11">Forms a cyclic heterotetrameric complex composed of two molecules of XerC and two molecules of XerD.</text>
</comment>
<dbReference type="Gene3D" id="1.10.150.130">
    <property type="match status" value="1"/>
</dbReference>
<feature type="active site" evidence="11">
    <location>
        <position position="146"/>
    </location>
</feature>
<dbReference type="InterPro" id="IPR013762">
    <property type="entry name" value="Integrase-like_cat_sf"/>
</dbReference>
<dbReference type="InterPro" id="IPR010998">
    <property type="entry name" value="Integrase_recombinase_N"/>
</dbReference>
<feature type="active site" evidence="11">
    <location>
        <position position="170"/>
    </location>
</feature>
<keyword evidence="8 11" id="KW-0238">DNA-binding</keyword>
<evidence type="ECO:0000256" key="7">
    <source>
        <dbReference type="ARBA" id="ARBA00022908"/>
    </source>
</evidence>
<feature type="domain" description="Core-binding (CB)" evidence="13">
    <location>
        <begin position="1"/>
        <end position="85"/>
    </location>
</feature>
<dbReference type="NCBIfam" id="NF001399">
    <property type="entry name" value="PRK00283.1"/>
    <property type="match status" value="1"/>
</dbReference>
<evidence type="ECO:0000256" key="9">
    <source>
        <dbReference type="ARBA" id="ARBA00023172"/>
    </source>
</evidence>
<dbReference type="GO" id="GO:0051301">
    <property type="term" value="P:cell division"/>
    <property type="evidence" value="ECO:0007669"/>
    <property type="project" value="UniProtKB-KW"/>
</dbReference>
<dbReference type="Pfam" id="PF02899">
    <property type="entry name" value="Phage_int_SAM_1"/>
    <property type="match status" value="1"/>
</dbReference>
<dbReference type="GO" id="GO:0009037">
    <property type="term" value="F:tyrosine-based site-specific recombinase activity"/>
    <property type="evidence" value="ECO:0007669"/>
    <property type="project" value="UniProtKB-UniRule"/>
</dbReference>
<organism evidence="14 15">
    <name type="scientific">Ferroacidibacillus organovorans</name>
    <dbReference type="NCBI Taxonomy" id="1765683"/>
    <lineage>
        <taxon>Bacteria</taxon>
        <taxon>Bacillati</taxon>
        <taxon>Bacillota</taxon>
        <taxon>Bacilli</taxon>
        <taxon>Bacillales</taxon>
        <taxon>Alicyclobacillaceae</taxon>
        <taxon>Ferroacidibacillus</taxon>
    </lineage>
</organism>
<dbReference type="SUPFAM" id="SSF47823">
    <property type="entry name" value="lambda integrase-like, N-terminal domain"/>
    <property type="match status" value="1"/>
</dbReference>
<comment type="subcellular location">
    <subcellularLocation>
        <location evidence="1 11">Cytoplasm</location>
    </subcellularLocation>
</comment>
<dbReference type="OrthoDB" id="9801717at2"/>
<dbReference type="NCBIfam" id="TIGR02225">
    <property type="entry name" value="recomb_XerD"/>
    <property type="match status" value="1"/>
</dbReference>
<keyword evidence="9 11" id="KW-0233">DNA recombination</keyword>
<sequence length="295" mass="33795">MDAWLDQFLQYVEVERGLSKNTLESYRRDLLAYLTFLETRGYTVTSPYEHGYIPQYVQELRGKGRATATVSRNLASIRSFYSFLVRERILPFDPSQHLETPRMERKLPRVLIMEDVDRLLSVPDATSSFGMRDRAMLELLYATGIRVSELVSLNEHDVNLTASFLRCIGKGSKERIIPLGHMARQAVLDYVTKARSSMVRDPLEPSLFVNHLGERLTRQGFWKIIKKHAKTAGIVADITPHTLRHSFATHLLENGADLRAVQEMLGHADISTTQVYTHVTRSRLQDVYQKAHPRA</sequence>
<keyword evidence="5 11" id="KW-0132">Cell division</keyword>
<evidence type="ECO:0000256" key="11">
    <source>
        <dbReference type="HAMAP-Rule" id="MF_01807"/>
    </source>
</evidence>
<dbReference type="RefSeq" id="WP_067715612.1">
    <property type="nucleotide sequence ID" value="NZ_LPVJ01000031.1"/>
</dbReference>
<dbReference type="InterPro" id="IPR004107">
    <property type="entry name" value="Integrase_SAM-like_N"/>
</dbReference>
<evidence type="ECO:0000256" key="10">
    <source>
        <dbReference type="ARBA" id="ARBA00023306"/>
    </source>
</evidence>
<evidence type="ECO:0000313" key="14">
    <source>
        <dbReference type="EMBL" id="KUO95883.1"/>
    </source>
</evidence>
<name>A0A117SXU4_9BACL</name>
<dbReference type="HAMAP" id="MF_01808">
    <property type="entry name" value="Recomb_XerC_XerD"/>
    <property type="match status" value="1"/>
</dbReference>
<dbReference type="GO" id="GO:0006313">
    <property type="term" value="P:DNA transposition"/>
    <property type="evidence" value="ECO:0007669"/>
    <property type="project" value="UniProtKB-UniRule"/>
</dbReference>
<evidence type="ECO:0000256" key="1">
    <source>
        <dbReference type="ARBA" id="ARBA00004496"/>
    </source>
</evidence>
<comment type="function">
    <text evidence="11">Site-specific tyrosine recombinase, which acts by catalyzing the cutting and rejoining of the recombining DNA molecules. The XerC-XerD complex is essential to convert dimers of the bacterial chromosome into monomers to permit their segregation at cell division. It also contributes to the segregational stability of plasmids.</text>
</comment>
<keyword evidence="10 11" id="KW-0131">Cell cycle</keyword>
<dbReference type="GO" id="GO:0007059">
    <property type="term" value="P:chromosome segregation"/>
    <property type="evidence" value="ECO:0007669"/>
    <property type="project" value="UniProtKB-UniRule"/>
</dbReference>
<dbReference type="PROSITE" id="PS51900">
    <property type="entry name" value="CB"/>
    <property type="match status" value="1"/>
</dbReference>
<dbReference type="GO" id="GO:0003677">
    <property type="term" value="F:DNA binding"/>
    <property type="evidence" value="ECO:0007669"/>
    <property type="project" value="UniProtKB-UniRule"/>
</dbReference>
<dbReference type="InterPro" id="IPR044068">
    <property type="entry name" value="CB"/>
</dbReference>
<dbReference type="Proteomes" id="UP000053557">
    <property type="component" value="Unassembled WGS sequence"/>
</dbReference>
<evidence type="ECO:0000256" key="3">
    <source>
        <dbReference type="ARBA" id="ARBA00015810"/>
    </source>
</evidence>
<dbReference type="InterPro" id="IPR002104">
    <property type="entry name" value="Integrase_catalytic"/>
</dbReference>
<evidence type="ECO:0000256" key="4">
    <source>
        <dbReference type="ARBA" id="ARBA00022490"/>
    </source>
</evidence>
<reference evidence="14 15" key="1">
    <citation type="submission" date="2015-12" db="EMBL/GenBank/DDBJ databases">
        <title>Draft genome sequence of Acidibacillus ferrooxidans ITV001, isolated from a chalcopyrite acid mine drainage site in Brazil.</title>
        <authorList>
            <person name="Dall'Agnol H."/>
            <person name="Nancucheo I."/>
            <person name="Johnson B."/>
            <person name="Oliveira R."/>
            <person name="Leite L."/>
            <person name="Pylro V."/>
            <person name="Nunes G.L."/>
            <person name="Tzotzos G."/>
            <person name="Fernandes G.R."/>
            <person name="Dutra J."/>
            <person name="Orellana S.C."/>
            <person name="Oliveira G."/>
        </authorList>
    </citation>
    <scope>NUCLEOTIDE SEQUENCE [LARGE SCALE GENOMIC DNA]</scope>
    <source>
        <strain evidence="15">ITV01</strain>
    </source>
</reference>
<keyword evidence="15" id="KW-1185">Reference proteome</keyword>
<evidence type="ECO:0000256" key="8">
    <source>
        <dbReference type="ARBA" id="ARBA00023125"/>
    </source>
</evidence>
<dbReference type="SUPFAM" id="SSF56349">
    <property type="entry name" value="DNA breaking-rejoining enzymes"/>
    <property type="match status" value="1"/>
</dbReference>
<gene>
    <name evidence="11" type="primary">xerD</name>
    <name evidence="14" type="ORF">ATW55_09130</name>
</gene>
<dbReference type="EMBL" id="LPVJ01000031">
    <property type="protein sequence ID" value="KUO95883.1"/>
    <property type="molecule type" value="Genomic_DNA"/>
</dbReference>
<feature type="active site" evidence="11">
    <location>
        <position position="241"/>
    </location>
</feature>
<dbReference type="NCBIfam" id="NF040815">
    <property type="entry name" value="recomb_XerA_Arch"/>
    <property type="match status" value="1"/>
</dbReference>
<dbReference type="PANTHER" id="PTHR30349:SF81">
    <property type="entry name" value="TYROSINE RECOMBINASE XERC"/>
    <property type="match status" value="1"/>
</dbReference>
<dbReference type="HAMAP" id="MF_01807">
    <property type="entry name" value="Recomb_XerD"/>
    <property type="match status" value="1"/>
</dbReference>
<dbReference type="InterPro" id="IPR011010">
    <property type="entry name" value="DNA_brk_join_enz"/>
</dbReference>
<keyword evidence="7 11" id="KW-0229">DNA integration</keyword>
<comment type="caution">
    <text evidence="14">The sequence shown here is derived from an EMBL/GenBank/DDBJ whole genome shotgun (WGS) entry which is preliminary data.</text>
</comment>
<evidence type="ECO:0000256" key="5">
    <source>
        <dbReference type="ARBA" id="ARBA00022618"/>
    </source>
</evidence>
<accession>A0A117SXU4</accession>
<dbReference type="CDD" id="cd00798">
    <property type="entry name" value="INT_XerDC_C"/>
    <property type="match status" value="1"/>
</dbReference>
<dbReference type="PANTHER" id="PTHR30349">
    <property type="entry name" value="PHAGE INTEGRASE-RELATED"/>
    <property type="match status" value="1"/>
</dbReference>
<protein>
    <recommendedName>
        <fullName evidence="3 11">Tyrosine recombinase XerD</fullName>
    </recommendedName>
</protein>
<dbReference type="Gene3D" id="1.10.443.10">
    <property type="entry name" value="Intergrase catalytic core"/>
    <property type="match status" value="1"/>
</dbReference>
<evidence type="ECO:0000259" key="12">
    <source>
        <dbReference type="PROSITE" id="PS51898"/>
    </source>
</evidence>
<evidence type="ECO:0000256" key="6">
    <source>
        <dbReference type="ARBA" id="ARBA00022829"/>
    </source>
</evidence>
<keyword evidence="4 11" id="KW-0963">Cytoplasm</keyword>
<feature type="active site" description="O-(3'-phospho-DNA)-tyrosine intermediate" evidence="11">
    <location>
        <position position="276"/>
    </location>
</feature>
<keyword evidence="6 11" id="KW-0159">Chromosome partition</keyword>
<dbReference type="AlphaFoldDB" id="A0A117SXU4"/>
<dbReference type="InterPro" id="IPR050090">
    <property type="entry name" value="Tyrosine_recombinase_XerCD"/>
</dbReference>
<feature type="domain" description="Tyr recombinase" evidence="12">
    <location>
        <begin position="106"/>
        <end position="289"/>
    </location>
</feature>
<evidence type="ECO:0000259" key="13">
    <source>
        <dbReference type="PROSITE" id="PS51900"/>
    </source>
</evidence>
<evidence type="ECO:0000313" key="15">
    <source>
        <dbReference type="Proteomes" id="UP000053557"/>
    </source>
</evidence>